<dbReference type="PANTHER" id="PTHR43736">
    <property type="entry name" value="ADP-RIBOSE PYROPHOSPHATASE"/>
    <property type="match status" value="1"/>
</dbReference>
<dbReference type="CDD" id="cd18873">
    <property type="entry name" value="NUDIX_NadM_like"/>
    <property type="match status" value="1"/>
</dbReference>
<dbReference type="Pfam" id="PF00293">
    <property type="entry name" value="NUDIX"/>
    <property type="match status" value="1"/>
</dbReference>
<dbReference type="Proteomes" id="UP000023152">
    <property type="component" value="Unassembled WGS sequence"/>
</dbReference>
<keyword evidence="3" id="KW-1185">Reference proteome</keyword>
<comment type="caution">
    <text evidence="2">The sequence shown here is derived from an EMBL/GenBank/DDBJ whole genome shotgun (WGS) entry which is preliminary data.</text>
</comment>
<feature type="domain" description="Nudix hydrolase" evidence="1">
    <location>
        <begin position="27"/>
        <end position="166"/>
    </location>
</feature>
<gene>
    <name evidence="2" type="ORF">RFI_06915</name>
</gene>
<dbReference type="AlphaFoldDB" id="X6NV65"/>
<accession>X6NV65</accession>
<dbReference type="EMBL" id="ASPP01005623">
    <property type="protein sequence ID" value="ETO30205.1"/>
    <property type="molecule type" value="Genomic_DNA"/>
</dbReference>
<evidence type="ECO:0000313" key="3">
    <source>
        <dbReference type="Proteomes" id="UP000023152"/>
    </source>
</evidence>
<dbReference type="OrthoDB" id="447842at2759"/>
<proteinExistence type="predicted"/>
<protein>
    <submittedName>
        <fullName evidence="2">NUDIX hydrolase</fullName>
    </submittedName>
</protein>
<dbReference type="SUPFAM" id="SSF55811">
    <property type="entry name" value="Nudix"/>
    <property type="match status" value="1"/>
</dbReference>
<evidence type="ECO:0000259" key="1">
    <source>
        <dbReference type="PROSITE" id="PS51462"/>
    </source>
</evidence>
<dbReference type="PANTHER" id="PTHR43736:SF1">
    <property type="entry name" value="DIHYDRONEOPTERIN TRIPHOSPHATE DIPHOSPHATASE"/>
    <property type="match status" value="1"/>
</dbReference>
<evidence type="ECO:0000313" key="2">
    <source>
        <dbReference type="EMBL" id="ETO30205.1"/>
    </source>
</evidence>
<dbReference type="PROSITE" id="PS51462">
    <property type="entry name" value="NUDIX"/>
    <property type="match status" value="1"/>
</dbReference>
<dbReference type="Gene3D" id="3.90.79.10">
    <property type="entry name" value="Nucleoside Triphosphate Pyrophosphohydrolase"/>
    <property type="match status" value="1"/>
</dbReference>
<organism evidence="2 3">
    <name type="scientific">Reticulomyxa filosa</name>
    <dbReference type="NCBI Taxonomy" id="46433"/>
    <lineage>
        <taxon>Eukaryota</taxon>
        <taxon>Sar</taxon>
        <taxon>Rhizaria</taxon>
        <taxon>Retaria</taxon>
        <taxon>Foraminifera</taxon>
        <taxon>Monothalamids</taxon>
        <taxon>Reticulomyxidae</taxon>
        <taxon>Reticulomyxa</taxon>
    </lineage>
</organism>
<keyword evidence="2" id="KW-0378">Hydrolase</keyword>
<dbReference type="InterPro" id="IPR000086">
    <property type="entry name" value="NUDIX_hydrolase_dom"/>
</dbReference>
<reference evidence="2 3" key="1">
    <citation type="journal article" date="2013" name="Curr. Biol.">
        <title>The Genome of the Foraminiferan Reticulomyxa filosa.</title>
        <authorList>
            <person name="Glockner G."/>
            <person name="Hulsmann N."/>
            <person name="Schleicher M."/>
            <person name="Noegel A.A."/>
            <person name="Eichinger L."/>
            <person name="Gallinger C."/>
            <person name="Pawlowski J."/>
            <person name="Sierra R."/>
            <person name="Euteneuer U."/>
            <person name="Pillet L."/>
            <person name="Moustafa A."/>
            <person name="Platzer M."/>
            <person name="Groth M."/>
            <person name="Szafranski K."/>
            <person name="Schliwa M."/>
        </authorList>
    </citation>
    <scope>NUCLEOTIDE SEQUENCE [LARGE SCALE GENOMIC DNA]</scope>
</reference>
<dbReference type="InterPro" id="IPR015797">
    <property type="entry name" value="NUDIX_hydrolase-like_dom_sf"/>
</dbReference>
<name>X6NV65_RETFI</name>
<sequence length="184" mass="20944">MKEVNWDLLSNKYAICLCGVDNYCRCGPSVATDIVAFLPGDRYIILVERKAPPFGLACVGGFVEVGESIEEAAVREYAEETHLEITDLHQVHTFSNPYQDPRRTAVSTVFIASLNPQKYKHLNKDNFESLTSAGDDAKKLVLMSIEDALQILTYKFDNVFGFECHRRFIYDAVKFKLEYDNERS</sequence>
<dbReference type="GO" id="GO:0016787">
    <property type="term" value="F:hydrolase activity"/>
    <property type="evidence" value="ECO:0007669"/>
    <property type="project" value="UniProtKB-KW"/>
</dbReference>